<organism evidence="3 4">
    <name type="scientific">Paracidovorax konjaci</name>
    <dbReference type="NCBI Taxonomy" id="32040"/>
    <lineage>
        <taxon>Bacteria</taxon>
        <taxon>Pseudomonadati</taxon>
        <taxon>Pseudomonadota</taxon>
        <taxon>Betaproteobacteria</taxon>
        <taxon>Burkholderiales</taxon>
        <taxon>Comamonadaceae</taxon>
        <taxon>Paracidovorax</taxon>
    </lineage>
</organism>
<keyword evidence="4" id="KW-1185">Reference proteome</keyword>
<dbReference type="RefSeq" id="WP_092952131.1">
    <property type="nucleotide sequence ID" value="NZ_FOMQ01000006.1"/>
</dbReference>
<evidence type="ECO:0000313" key="4">
    <source>
        <dbReference type="Proteomes" id="UP000199517"/>
    </source>
</evidence>
<dbReference type="GO" id="GO:0000160">
    <property type="term" value="P:phosphorelay signal transduction system"/>
    <property type="evidence" value="ECO:0007669"/>
    <property type="project" value="InterPro"/>
</dbReference>
<name>A0A1I1V9L9_9BURK</name>
<dbReference type="PROSITE" id="PS50110">
    <property type="entry name" value="RESPONSE_REGULATORY"/>
    <property type="match status" value="1"/>
</dbReference>
<evidence type="ECO:0000256" key="1">
    <source>
        <dbReference type="PROSITE-ProRule" id="PRU00169"/>
    </source>
</evidence>
<keyword evidence="1" id="KW-0597">Phosphoprotein</keyword>
<dbReference type="EMBL" id="FOMQ01000006">
    <property type="protein sequence ID" value="SFD79569.1"/>
    <property type="molecule type" value="Genomic_DNA"/>
</dbReference>
<gene>
    <name evidence="3" type="ORF">SAMN04489710_106139</name>
</gene>
<dbReference type="Proteomes" id="UP000199517">
    <property type="component" value="Unassembled WGS sequence"/>
</dbReference>
<protein>
    <submittedName>
        <fullName evidence="3">CheY chemotaxis protein or a CheY-like REC (Receiver) domain</fullName>
    </submittedName>
</protein>
<dbReference type="InterPro" id="IPR001789">
    <property type="entry name" value="Sig_transdc_resp-reg_receiver"/>
</dbReference>
<sequence>MSPGRAASPLPILLVEPQFVLRRTIVAVARELAQVEFHETTSAERALPVLGVRPFSGLVLDCDDHAVAADLLGRLRDGAFASPPRIPVVAITSLHDPDRDAWRQSMGVIGTLHKPFKIGALLERVQAMLGSPQAWAGTDGSARSALPPHP</sequence>
<accession>A0A1I1V9L9</accession>
<evidence type="ECO:0000259" key="2">
    <source>
        <dbReference type="PROSITE" id="PS50110"/>
    </source>
</evidence>
<dbReference type="OrthoDB" id="8905968at2"/>
<reference evidence="4" key="1">
    <citation type="submission" date="2016-10" db="EMBL/GenBank/DDBJ databases">
        <authorList>
            <person name="Varghese N."/>
            <person name="Submissions S."/>
        </authorList>
    </citation>
    <scope>NUCLEOTIDE SEQUENCE [LARGE SCALE GENOMIC DNA]</scope>
    <source>
        <strain evidence="4">DSM 7481</strain>
    </source>
</reference>
<evidence type="ECO:0000313" key="3">
    <source>
        <dbReference type="EMBL" id="SFD79569.1"/>
    </source>
</evidence>
<feature type="domain" description="Response regulatory" evidence="2">
    <location>
        <begin position="11"/>
        <end position="129"/>
    </location>
</feature>
<dbReference type="InterPro" id="IPR011006">
    <property type="entry name" value="CheY-like_superfamily"/>
</dbReference>
<feature type="modified residue" description="4-aspartylphosphate" evidence="1">
    <location>
        <position position="61"/>
    </location>
</feature>
<dbReference type="SUPFAM" id="SSF52172">
    <property type="entry name" value="CheY-like"/>
    <property type="match status" value="1"/>
</dbReference>
<proteinExistence type="predicted"/>
<dbReference type="Gene3D" id="3.40.50.2300">
    <property type="match status" value="1"/>
</dbReference>
<dbReference type="SMART" id="SM00448">
    <property type="entry name" value="REC"/>
    <property type="match status" value="1"/>
</dbReference>
<dbReference type="AlphaFoldDB" id="A0A1I1V9L9"/>
<dbReference type="STRING" id="32040.SAMN04489710_106139"/>